<dbReference type="GO" id="GO:0016853">
    <property type="term" value="F:isomerase activity"/>
    <property type="evidence" value="ECO:0007669"/>
    <property type="project" value="UniProtKB-KW"/>
</dbReference>
<sequence>MNRRKFLQQAGMTSALAFISPSIVSSCVPRVQGVAKEAGLQLYTLREALEKDFRGTIEKAANIGYKNLEFFNYSDGKYFGKSIKEVKAILDELDLKAKSSHVLTGWSMPDNIGTMTNDWERTVADAAELGQSHIACAYLFDSERESIDDYKELSDLLNSCGETAKEYGIQMAYHNHDFEFERLDGKIPYDLLLSQCDVNLVKFELDLYWTARAGVDPVGYFKSNEGRFPLWHVKDMEAGEEQFFSAVGEGVIDWQNIFNHASTAGLKQFFVEQDQTKSGNPFDEITKSYKYLKGIKKS</sequence>
<dbReference type="RefSeq" id="WP_085515945.1">
    <property type="nucleotide sequence ID" value="NZ_FXAW01000001.1"/>
</dbReference>
<evidence type="ECO:0000259" key="1">
    <source>
        <dbReference type="Pfam" id="PF01261"/>
    </source>
</evidence>
<dbReference type="PROSITE" id="PS51257">
    <property type="entry name" value="PROKAR_LIPOPROTEIN"/>
    <property type="match status" value="1"/>
</dbReference>
<dbReference type="STRING" id="1028.SAMN05661096_00996"/>
<dbReference type="Gene3D" id="3.20.20.150">
    <property type="entry name" value="Divalent-metal-dependent TIM barrel enzymes"/>
    <property type="match status" value="1"/>
</dbReference>
<dbReference type="PANTHER" id="PTHR12110">
    <property type="entry name" value="HYDROXYPYRUVATE ISOMERASE"/>
    <property type="match status" value="1"/>
</dbReference>
<reference evidence="3" key="1">
    <citation type="submission" date="2017-04" db="EMBL/GenBank/DDBJ databases">
        <authorList>
            <person name="Varghese N."/>
            <person name="Submissions S."/>
        </authorList>
    </citation>
    <scope>NUCLEOTIDE SEQUENCE [LARGE SCALE GENOMIC DNA]</scope>
    <source>
        <strain evidence="3">DSM 4125</strain>
    </source>
</reference>
<dbReference type="InterPro" id="IPR036237">
    <property type="entry name" value="Xyl_isomerase-like_sf"/>
</dbReference>
<evidence type="ECO:0000313" key="2">
    <source>
        <dbReference type="EMBL" id="SMG17813.1"/>
    </source>
</evidence>
<dbReference type="AlphaFoldDB" id="A0A1X7IRN3"/>
<protein>
    <submittedName>
        <fullName evidence="2">Sugar phosphate isomerase/epimerase</fullName>
    </submittedName>
</protein>
<evidence type="ECO:0000313" key="3">
    <source>
        <dbReference type="Proteomes" id="UP000193804"/>
    </source>
</evidence>
<dbReference type="InterPro" id="IPR013022">
    <property type="entry name" value="Xyl_isomerase-like_TIM-brl"/>
</dbReference>
<keyword evidence="2" id="KW-0413">Isomerase</keyword>
<dbReference type="OrthoDB" id="9798407at2"/>
<keyword evidence="3" id="KW-1185">Reference proteome</keyword>
<accession>A0A1X7IRN3</accession>
<organism evidence="2 3">
    <name type="scientific">Marivirga sericea</name>
    <dbReference type="NCBI Taxonomy" id="1028"/>
    <lineage>
        <taxon>Bacteria</taxon>
        <taxon>Pseudomonadati</taxon>
        <taxon>Bacteroidota</taxon>
        <taxon>Cytophagia</taxon>
        <taxon>Cytophagales</taxon>
        <taxon>Marivirgaceae</taxon>
        <taxon>Marivirga</taxon>
    </lineage>
</organism>
<gene>
    <name evidence="2" type="ORF">SAMN05661096_00996</name>
</gene>
<name>A0A1X7IRN3_9BACT</name>
<proteinExistence type="predicted"/>
<feature type="domain" description="Xylose isomerase-like TIM barrel" evidence="1">
    <location>
        <begin position="57"/>
        <end position="271"/>
    </location>
</feature>
<dbReference type="PANTHER" id="PTHR12110:SF41">
    <property type="entry name" value="INOSOSE DEHYDRATASE"/>
    <property type="match status" value="1"/>
</dbReference>
<dbReference type="Proteomes" id="UP000193804">
    <property type="component" value="Unassembled WGS sequence"/>
</dbReference>
<dbReference type="SUPFAM" id="SSF51658">
    <property type="entry name" value="Xylose isomerase-like"/>
    <property type="match status" value="1"/>
</dbReference>
<dbReference type="EMBL" id="FXAW01000001">
    <property type="protein sequence ID" value="SMG17813.1"/>
    <property type="molecule type" value="Genomic_DNA"/>
</dbReference>
<dbReference type="InterPro" id="IPR050312">
    <property type="entry name" value="IolE/XylAMocC-like"/>
</dbReference>
<dbReference type="Pfam" id="PF01261">
    <property type="entry name" value="AP_endonuc_2"/>
    <property type="match status" value="1"/>
</dbReference>